<keyword evidence="1" id="KW-0812">Transmembrane</keyword>
<dbReference type="Pfam" id="PF00990">
    <property type="entry name" value="GGDEF"/>
    <property type="match status" value="1"/>
</dbReference>
<feature type="transmembrane region" description="Helical" evidence="1">
    <location>
        <begin position="7"/>
        <end position="29"/>
    </location>
</feature>
<dbReference type="Gene3D" id="3.30.70.270">
    <property type="match status" value="1"/>
</dbReference>
<sequence>MTTNRKNAYWLGFIFLFTASYYVWIFLFQDYSSPLTWGGNVLSLIGSAVPTIWLYHTVRRSPPENKLFWFLLTLGTASYLVAEVLWITYESILGLEVPYPGVPDIFYVLNIAFYIGAFVYKLHQEKRNLVLMRHLSDILLVMVMLVTFSWYFILSPIIAAGDISLLAVAVSLAYPIGDLALALFVLILYFTGQKIFSHKMLLFLSAGLLTYIIADTAFVYMISFNEYFSGSWTDPLFILGVMLIGYTGLLEKEEQNSLIPSRLLLEKRLHVFHLLFPYASLIILFTFRILTTTSVDAILVGLGVSITLIMVRQFLFFSDNQKLLNKYLTNLEKLETNQERYRSLFDHHPDAAFSFNLDGIVESVNEKGAEILACTQAELVGRPLLNFIHPDHQETVQQHFTNAKNGVFKHYDLPLTNKLQEFYYLSITHIPIKVDNKVVGVYAIARDVTENKINQEQIQYMAFHDHLTHLANRICFEDVLQTAIKDAKINDKKFAVIFMDLNNFKNINDEYGHAFGDSLLAAVSSRIKSMVTEQDYAARLGGDEFTILIDNLDHYDDAMRRASQLLNKLNQSYNINGYEVVSTPSVGFAYYPKDSQSVLGLLNKADSAMYENKRHSKAI</sequence>
<feature type="transmembrane region" description="Helical" evidence="1">
    <location>
        <begin position="201"/>
        <end position="220"/>
    </location>
</feature>
<dbReference type="OrthoDB" id="69083at2"/>
<dbReference type="NCBIfam" id="TIGR00254">
    <property type="entry name" value="GGDEF"/>
    <property type="match status" value="1"/>
</dbReference>
<feature type="transmembrane region" description="Helical" evidence="1">
    <location>
        <begin position="232"/>
        <end position="250"/>
    </location>
</feature>
<dbReference type="AlphaFoldDB" id="A0A2T0W710"/>
<dbReference type="Proteomes" id="UP000238205">
    <property type="component" value="Unassembled WGS sequence"/>
</dbReference>
<dbReference type="PROSITE" id="PS50112">
    <property type="entry name" value="PAS"/>
    <property type="match status" value="1"/>
</dbReference>
<dbReference type="SMART" id="SM00091">
    <property type="entry name" value="PAS"/>
    <property type="match status" value="1"/>
</dbReference>
<feature type="transmembrane region" description="Helical" evidence="1">
    <location>
        <begin position="135"/>
        <end position="153"/>
    </location>
</feature>
<feature type="domain" description="GGDEF" evidence="3">
    <location>
        <begin position="492"/>
        <end position="619"/>
    </location>
</feature>
<dbReference type="InterPro" id="IPR000014">
    <property type="entry name" value="PAS"/>
</dbReference>
<dbReference type="InterPro" id="IPR035965">
    <property type="entry name" value="PAS-like_dom_sf"/>
</dbReference>
<organism evidence="4 5">
    <name type="scientific">Alkalibacterium olivapovliticus</name>
    <dbReference type="NCBI Taxonomy" id="99907"/>
    <lineage>
        <taxon>Bacteria</taxon>
        <taxon>Bacillati</taxon>
        <taxon>Bacillota</taxon>
        <taxon>Bacilli</taxon>
        <taxon>Lactobacillales</taxon>
        <taxon>Carnobacteriaceae</taxon>
        <taxon>Alkalibacterium</taxon>
    </lineage>
</organism>
<feature type="domain" description="PAS" evidence="2">
    <location>
        <begin position="337"/>
        <end position="407"/>
    </location>
</feature>
<dbReference type="SMART" id="SM00267">
    <property type="entry name" value="GGDEF"/>
    <property type="match status" value="1"/>
</dbReference>
<dbReference type="PROSITE" id="PS50887">
    <property type="entry name" value="GGDEF"/>
    <property type="match status" value="1"/>
</dbReference>
<evidence type="ECO:0000259" key="2">
    <source>
        <dbReference type="PROSITE" id="PS50112"/>
    </source>
</evidence>
<keyword evidence="5" id="KW-1185">Reference proteome</keyword>
<keyword evidence="1" id="KW-1133">Transmembrane helix</keyword>
<dbReference type="InterPro" id="IPR043128">
    <property type="entry name" value="Rev_trsase/Diguanyl_cyclase"/>
</dbReference>
<protein>
    <submittedName>
        <fullName evidence="4">PAS domain S-box-containing protein/diguanylate cyclase (GGDEF)-like protein</fullName>
    </submittedName>
</protein>
<keyword evidence="1" id="KW-0472">Membrane</keyword>
<gene>
    <name evidence="4" type="ORF">CLV38_11331</name>
</gene>
<dbReference type="SUPFAM" id="SSF55073">
    <property type="entry name" value="Nucleotide cyclase"/>
    <property type="match status" value="1"/>
</dbReference>
<dbReference type="CDD" id="cd01949">
    <property type="entry name" value="GGDEF"/>
    <property type="match status" value="1"/>
</dbReference>
<feature type="transmembrane region" description="Helical" evidence="1">
    <location>
        <begin position="35"/>
        <end position="55"/>
    </location>
</feature>
<dbReference type="EMBL" id="PVTO01000013">
    <property type="protein sequence ID" value="PRY82294.1"/>
    <property type="molecule type" value="Genomic_DNA"/>
</dbReference>
<dbReference type="CDD" id="cd00130">
    <property type="entry name" value="PAS"/>
    <property type="match status" value="1"/>
</dbReference>
<feature type="transmembrane region" description="Helical" evidence="1">
    <location>
        <begin position="67"/>
        <end position="89"/>
    </location>
</feature>
<dbReference type="Pfam" id="PF08448">
    <property type="entry name" value="PAS_4"/>
    <property type="match status" value="1"/>
</dbReference>
<dbReference type="PANTHER" id="PTHR44757">
    <property type="entry name" value="DIGUANYLATE CYCLASE DGCP"/>
    <property type="match status" value="1"/>
</dbReference>
<comment type="caution">
    <text evidence="4">The sequence shown here is derived from an EMBL/GenBank/DDBJ whole genome shotgun (WGS) entry which is preliminary data.</text>
</comment>
<reference evidence="4 5" key="1">
    <citation type="submission" date="2018-03" db="EMBL/GenBank/DDBJ databases">
        <title>Genomic Encyclopedia of Archaeal and Bacterial Type Strains, Phase II (KMG-II): from individual species to whole genera.</title>
        <authorList>
            <person name="Goeker M."/>
        </authorList>
    </citation>
    <scope>NUCLEOTIDE SEQUENCE [LARGE SCALE GENOMIC DNA]</scope>
    <source>
        <strain evidence="4 5">DSM 13175</strain>
    </source>
</reference>
<dbReference type="PANTHER" id="PTHR44757:SF2">
    <property type="entry name" value="BIOFILM ARCHITECTURE MAINTENANCE PROTEIN MBAA"/>
    <property type="match status" value="1"/>
</dbReference>
<feature type="transmembrane region" description="Helical" evidence="1">
    <location>
        <begin position="105"/>
        <end position="123"/>
    </location>
</feature>
<dbReference type="RefSeq" id="WP_106193693.1">
    <property type="nucleotide sequence ID" value="NZ_PVTO01000013.1"/>
</dbReference>
<dbReference type="InterPro" id="IPR013656">
    <property type="entry name" value="PAS_4"/>
</dbReference>
<evidence type="ECO:0000313" key="5">
    <source>
        <dbReference type="Proteomes" id="UP000238205"/>
    </source>
</evidence>
<evidence type="ECO:0000313" key="4">
    <source>
        <dbReference type="EMBL" id="PRY82294.1"/>
    </source>
</evidence>
<name>A0A2T0W710_9LACT</name>
<evidence type="ECO:0000256" key="1">
    <source>
        <dbReference type="SAM" id="Phobius"/>
    </source>
</evidence>
<dbReference type="InterPro" id="IPR052155">
    <property type="entry name" value="Biofilm_reg_signaling"/>
</dbReference>
<dbReference type="NCBIfam" id="TIGR00229">
    <property type="entry name" value="sensory_box"/>
    <property type="match status" value="1"/>
</dbReference>
<feature type="transmembrane region" description="Helical" evidence="1">
    <location>
        <begin position="165"/>
        <end position="189"/>
    </location>
</feature>
<feature type="transmembrane region" description="Helical" evidence="1">
    <location>
        <begin position="297"/>
        <end position="317"/>
    </location>
</feature>
<evidence type="ECO:0000259" key="3">
    <source>
        <dbReference type="PROSITE" id="PS50887"/>
    </source>
</evidence>
<proteinExistence type="predicted"/>
<dbReference type="SUPFAM" id="SSF55785">
    <property type="entry name" value="PYP-like sensor domain (PAS domain)"/>
    <property type="match status" value="1"/>
</dbReference>
<dbReference type="InterPro" id="IPR000160">
    <property type="entry name" value="GGDEF_dom"/>
</dbReference>
<dbReference type="Gene3D" id="3.30.450.20">
    <property type="entry name" value="PAS domain"/>
    <property type="match status" value="1"/>
</dbReference>
<dbReference type="InterPro" id="IPR029787">
    <property type="entry name" value="Nucleotide_cyclase"/>
</dbReference>
<accession>A0A2T0W710</accession>
<feature type="transmembrane region" description="Helical" evidence="1">
    <location>
        <begin position="271"/>
        <end position="291"/>
    </location>
</feature>